<name>A0A3B6BXP7_WHEAT</name>
<reference evidence="7" key="1">
    <citation type="submission" date="2018-08" db="EMBL/GenBank/DDBJ databases">
        <authorList>
            <person name="Rossello M."/>
        </authorList>
    </citation>
    <scope>NUCLEOTIDE SEQUENCE [LARGE SCALE GENOMIC DNA]</scope>
    <source>
        <strain evidence="7">cv. Chinese Spring</strain>
    </source>
</reference>
<dbReference type="PaxDb" id="4565-Traes_2BS_221659629.1"/>
<dbReference type="SUPFAM" id="SSF52047">
    <property type="entry name" value="RNI-like"/>
    <property type="match status" value="1"/>
</dbReference>
<dbReference type="InterPro" id="IPR058922">
    <property type="entry name" value="WHD_DRP"/>
</dbReference>
<dbReference type="GO" id="GO:0006952">
    <property type="term" value="P:defense response"/>
    <property type="evidence" value="ECO:0007669"/>
    <property type="project" value="UniProtKB-KW"/>
</dbReference>
<dbReference type="Pfam" id="PF25019">
    <property type="entry name" value="LRR_R13L1-DRL21"/>
    <property type="match status" value="1"/>
</dbReference>
<dbReference type="SUPFAM" id="SSF52058">
    <property type="entry name" value="L domain-like"/>
    <property type="match status" value="1"/>
</dbReference>
<dbReference type="Gramene" id="TraesCS2B03G0087100.1">
    <property type="protein sequence ID" value="TraesCS2B03G0087100.1.CDS1"/>
    <property type="gene ID" value="TraesCS2B03G0087100"/>
</dbReference>
<dbReference type="Gramene" id="TraesCS2B02G042500.1">
    <property type="protein sequence ID" value="TraesCS2B02G042500.1.cds1"/>
    <property type="gene ID" value="TraesCS2B02G042500"/>
</dbReference>
<dbReference type="InterPro" id="IPR042197">
    <property type="entry name" value="Apaf_helical"/>
</dbReference>
<dbReference type="InterPro" id="IPR002182">
    <property type="entry name" value="NB-ARC"/>
</dbReference>
<gene>
    <name evidence="7" type="primary">LOC123043192</name>
</gene>
<keyword evidence="1" id="KW-0433">Leucine-rich repeat</keyword>
<protein>
    <submittedName>
        <fullName evidence="7">Uncharacterized protein</fullName>
    </submittedName>
</protein>
<keyword evidence="2" id="KW-0677">Repeat</keyword>
<evidence type="ECO:0000259" key="5">
    <source>
        <dbReference type="Pfam" id="PF23559"/>
    </source>
</evidence>
<dbReference type="Pfam" id="PF00931">
    <property type="entry name" value="NB-ARC"/>
    <property type="match status" value="1"/>
</dbReference>
<evidence type="ECO:0000256" key="3">
    <source>
        <dbReference type="ARBA" id="ARBA00022821"/>
    </source>
</evidence>
<reference evidence="7" key="2">
    <citation type="submission" date="2018-10" db="UniProtKB">
        <authorList>
            <consortium name="EnsemblPlants"/>
        </authorList>
    </citation>
    <scope>IDENTIFICATION</scope>
</reference>
<keyword evidence="3" id="KW-0611">Plant defense</keyword>
<dbReference type="InterPro" id="IPR032675">
    <property type="entry name" value="LRR_dom_sf"/>
</dbReference>
<dbReference type="OrthoDB" id="636754at2759"/>
<feature type="domain" description="NB-ARC" evidence="4">
    <location>
        <begin position="192"/>
        <end position="369"/>
    </location>
</feature>
<dbReference type="Gramene" id="TraesWEE_scaffold_032539_01G000100.1">
    <property type="protein sequence ID" value="TraesWEE_scaffold_032539_01G000100.1"/>
    <property type="gene ID" value="TraesWEE_scaffold_032539_01G000100"/>
</dbReference>
<accession>A0A3B6BXP7</accession>
<dbReference type="Gene3D" id="3.40.50.300">
    <property type="entry name" value="P-loop containing nucleotide triphosphate hydrolases"/>
    <property type="match status" value="1"/>
</dbReference>
<feature type="domain" description="R13L1/DRL21-like LRR repeat region" evidence="6">
    <location>
        <begin position="704"/>
        <end position="827"/>
    </location>
</feature>
<dbReference type="Pfam" id="PF23559">
    <property type="entry name" value="WHD_DRP"/>
    <property type="match status" value="1"/>
</dbReference>
<dbReference type="InterPro" id="IPR056789">
    <property type="entry name" value="LRR_R13L1-DRL21"/>
</dbReference>
<dbReference type="OMA" id="WFISADA"/>
<dbReference type="RefSeq" id="XP_044321503.1">
    <property type="nucleotide sequence ID" value="XM_044465568.1"/>
</dbReference>
<evidence type="ECO:0000313" key="8">
    <source>
        <dbReference type="Proteomes" id="UP000019116"/>
    </source>
</evidence>
<evidence type="ECO:0000259" key="4">
    <source>
        <dbReference type="Pfam" id="PF00931"/>
    </source>
</evidence>
<dbReference type="AlphaFoldDB" id="A0A3B6BXP7"/>
<evidence type="ECO:0000259" key="6">
    <source>
        <dbReference type="Pfam" id="PF25019"/>
    </source>
</evidence>
<dbReference type="SUPFAM" id="SSF52540">
    <property type="entry name" value="P-loop containing nucleoside triphosphate hydrolases"/>
    <property type="match status" value="1"/>
</dbReference>
<dbReference type="Gramene" id="TraesSTA2B03G00830960.1">
    <property type="protein sequence ID" value="TraesSTA2B03G00830960.1.CDS1"/>
    <property type="gene ID" value="TraesSTA2B03G00830960"/>
</dbReference>
<sequence length="1125" mass="125430">MEEAAYPVGLDPARLAEAPRLVGSVSRAIEGLATEIQSRGGLHGHVSRAWGRGWKAPFPELEVLKVHMLKIWFISADADPPRAGDKALAKQARDATYLVDGLQDMIQYSMLLSYLAPRAKIQFKLLSALRCLLAFGFSNPNKILRGIKLVNEETRRLGHLLEKEKAAGNPLPPPPYSGKQVLQRGLVFGRHKDANEIVQMLIQPCGKPATERIVSIVGPGGIGKTTLAQMVSNDARVRLHFDVTCWVSLSSVSSKVELAAEILRLAHPAWDGSAEKMLDFQMLQSELHRFVTSKRYLIILDDVCCSSTDESWLDMFTPLQSADIGSRVLVTSRTNTVPHMLGASQMYNVNPLTSDDCWALLKEHAFPSDTEDVHPDLELVGRKIAAKISGLPLAAKLLGGVLRASRSESHWMNILETELQDNTVSPAMHLSYKYLPAHLKRCFAYCSLFRHAYKFDPAHLSRLWIAEGFVQLQGRADKRMEDIAREYFDLLLSRSFFQEIKLGPKTYYLMHSLLHDLAKSVAAEDCFHIEDGMKCDIPSTVRHLSVTLHSLPALTSFRGLEELRTLLIRPSITSSSSTFLEDFAVNLKSILEKSKHLRVLDLSGYNSKELPYCIYELLHLRYLSIHGSIQRLSESIAKLLHLQTLCITGKCSLEKLPASISILVNLRHLMVEIKYTAGLVGIGQLTNMQGSLELRIEKREGHKLEELKNINGLRGLLKIKGLENVSSYEEACKAELNKKLHLNSLNLEWSSASRNSSPCADAKVLEGLQPHQDIKVLHIRRYCGTKAPSWLEPLQQLRSLHLINCRSLCILPPLGNLGSLRYLHMKELCAIDQIGQEFYGTGDVAFPSLSVLEFDDFPKLRQWAGIEDKNSFPCLESLSLIDCPELIQIPLLPQATREVTIERTRLIPYMRLAPLSSSSEMLQLDVCASSVVLDRLLYRHNIESIAVLNISGAEQLVASGQLGSLVSLQRLELSQCGLTDQALRSFLQDLPCLSSLEIIDLPNITSLPVSGTVKFCTMLTELCIRNCQSLCSLSSLQYFGSLKYLVVERCPEVTATSFPVNLMSLAYLKVLRLSYCTELQSLPALPSSLETLHIFGCHPALSRQSRNRNGNYVEKLAVAPSVLIQ</sequence>
<dbReference type="Gene3D" id="1.10.8.430">
    <property type="entry name" value="Helical domain of apoptotic protease-activating factors"/>
    <property type="match status" value="1"/>
</dbReference>
<feature type="domain" description="Disease resistance protein winged helix" evidence="5">
    <location>
        <begin position="448"/>
        <end position="518"/>
    </location>
</feature>
<dbReference type="PANTHER" id="PTHR36766">
    <property type="entry name" value="PLANT BROAD-SPECTRUM MILDEW RESISTANCE PROTEIN RPW8"/>
    <property type="match status" value="1"/>
</dbReference>
<dbReference type="PANTHER" id="PTHR36766:SF40">
    <property type="entry name" value="DISEASE RESISTANCE PROTEIN RGA3"/>
    <property type="match status" value="1"/>
</dbReference>
<dbReference type="EnsemblPlants" id="TraesCS2B02G042500.1">
    <property type="protein sequence ID" value="TraesCS2B02G042500.1.cds1"/>
    <property type="gene ID" value="TraesCS2B02G042500"/>
</dbReference>
<dbReference type="STRING" id="4565.A0A3B6BXP7"/>
<keyword evidence="8" id="KW-1185">Reference proteome</keyword>
<evidence type="ECO:0000313" key="7">
    <source>
        <dbReference type="EnsemblPlants" id="TraesCS2B02G042500.1.cds1"/>
    </source>
</evidence>
<dbReference type="GeneID" id="123043192"/>
<organism evidence="7">
    <name type="scientific">Triticum aestivum</name>
    <name type="common">Wheat</name>
    <dbReference type="NCBI Taxonomy" id="4565"/>
    <lineage>
        <taxon>Eukaryota</taxon>
        <taxon>Viridiplantae</taxon>
        <taxon>Streptophyta</taxon>
        <taxon>Embryophyta</taxon>
        <taxon>Tracheophyta</taxon>
        <taxon>Spermatophyta</taxon>
        <taxon>Magnoliopsida</taxon>
        <taxon>Liliopsida</taxon>
        <taxon>Poales</taxon>
        <taxon>Poaceae</taxon>
        <taxon>BOP clade</taxon>
        <taxon>Pooideae</taxon>
        <taxon>Triticodae</taxon>
        <taxon>Triticeae</taxon>
        <taxon>Triticinae</taxon>
        <taxon>Triticum</taxon>
    </lineage>
</organism>
<dbReference type="InterPro" id="IPR036388">
    <property type="entry name" value="WH-like_DNA-bd_sf"/>
</dbReference>
<evidence type="ECO:0000256" key="2">
    <source>
        <dbReference type="ARBA" id="ARBA00022737"/>
    </source>
</evidence>
<dbReference type="PRINTS" id="PR00364">
    <property type="entry name" value="DISEASERSIST"/>
</dbReference>
<dbReference type="Gene3D" id="3.80.10.10">
    <property type="entry name" value="Ribonuclease Inhibitor"/>
    <property type="match status" value="3"/>
</dbReference>
<evidence type="ECO:0000256" key="1">
    <source>
        <dbReference type="ARBA" id="ARBA00022614"/>
    </source>
</evidence>
<proteinExistence type="predicted"/>
<dbReference type="Gene3D" id="1.10.10.10">
    <property type="entry name" value="Winged helix-like DNA-binding domain superfamily/Winged helix DNA-binding domain"/>
    <property type="match status" value="1"/>
</dbReference>
<dbReference type="GO" id="GO:0043531">
    <property type="term" value="F:ADP binding"/>
    <property type="evidence" value="ECO:0007669"/>
    <property type="project" value="InterPro"/>
</dbReference>
<dbReference type="Proteomes" id="UP000019116">
    <property type="component" value="Chromosome 2B"/>
</dbReference>
<dbReference type="InterPro" id="IPR027417">
    <property type="entry name" value="P-loop_NTPase"/>
</dbReference>